<dbReference type="Proteomes" id="UP000031549">
    <property type="component" value="Unassembled WGS sequence"/>
</dbReference>
<dbReference type="PRINTS" id="PR00320">
    <property type="entry name" value="GPROTEINBRPT"/>
</dbReference>
<dbReference type="SMART" id="SM00320">
    <property type="entry name" value="WD40"/>
    <property type="match status" value="4"/>
</dbReference>
<dbReference type="InterPro" id="IPR036322">
    <property type="entry name" value="WD40_repeat_dom_sf"/>
</dbReference>
<organism evidence="6 7">
    <name type="scientific">Hassallia byssoidea VB512170</name>
    <dbReference type="NCBI Taxonomy" id="1304833"/>
    <lineage>
        <taxon>Bacteria</taxon>
        <taxon>Bacillati</taxon>
        <taxon>Cyanobacteriota</taxon>
        <taxon>Cyanophyceae</taxon>
        <taxon>Nostocales</taxon>
        <taxon>Tolypothrichaceae</taxon>
        <taxon>Hassallia</taxon>
    </lineage>
</organism>
<dbReference type="RefSeq" id="WP_201280306.1">
    <property type="nucleotide sequence ID" value="NZ_JTCM02000007.1"/>
</dbReference>
<feature type="non-terminal residue" evidence="6">
    <location>
        <position position="755"/>
    </location>
</feature>
<dbReference type="AlphaFoldDB" id="A0A846H3W8"/>
<dbReference type="PANTHER" id="PTHR19848:SF8">
    <property type="entry name" value="F-BOX AND WD REPEAT DOMAIN CONTAINING 7"/>
    <property type="match status" value="1"/>
</dbReference>
<evidence type="ECO:0000256" key="3">
    <source>
        <dbReference type="PROSITE-ProRule" id="PRU00221"/>
    </source>
</evidence>
<comment type="caution">
    <text evidence="6">The sequence shown here is derived from an EMBL/GenBank/DDBJ whole genome shotgun (WGS) entry which is preliminary data.</text>
</comment>
<keyword evidence="5" id="KW-0472">Membrane</keyword>
<evidence type="ECO:0008006" key="8">
    <source>
        <dbReference type="Google" id="ProtNLM"/>
    </source>
</evidence>
<feature type="coiled-coil region" evidence="4">
    <location>
        <begin position="441"/>
        <end position="472"/>
    </location>
</feature>
<dbReference type="PROSITE" id="PS50294">
    <property type="entry name" value="WD_REPEATS_REGION"/>
    <property type="match status" value="4"/>
</dbReference>
<dbReference type="Pfam" id="PF14516">
    <property type="entry name" value="AAA_35"/>
    <property type="match status" value="1"/>
</dbReference>
<evidence type="ECO:0000256" key="2">
    <source>
        <dbReference type="ARBA" id="ARBA00022737"/>
    </source>
</evidence>
<dbReference type="SUPFAM" id="SSF52540">
    <property type="entry name" value="P-loop containing nucleoside triphosphate hydrolases"/>
    <property type="match status" value="1"/>
</dbReference>
<feature type="transmembrane region" description="Helical" evidence="5">
    <location>
        <begin position="474"/>
        <end position="494"/>
    </location>
</feature>
<evidence type="ECO:0000313" key="6">
    <source>
        <dbReference type="EMBL" id="NEU72072.1"/>
    </source>
</evidence>
<dbReference type="InterPro" id="IPR018391">
    <property type="entry name" value="PQQ_b-propeller_rpt"/>
</dbReference>
<keyword evidence="2" id="KW-0677">Repeat</keyword>
<feature type="repeat" description="WD" evidence="3">
    <location>
        <begin position="658"/>
        <end position="699"/>
    </location>
</feature>
<keyword evidence="4" id="KW-0175">Coiled coil</keyword>
<accession>A0A846H3W8</accession>
<keyword evidence="5" id="KW-1133">Transmembrane helix</keyword>
<dbReference type="InterPro" id="IPR001680">
    <property type="entry name" value="WD40_rpt"/>
</dbReference>
<dbReference type="CDD" id="cd00200">
    <property type="entry name" value="WD40"/>
    <property type="match status" value="1"/>
</dbReference>
<keyword evidence="7" id="KW-1185">Reference proteome</keyword>
<dbReference type="PANTHER" id="PTHR19848">
    <property type="entry name" value="WD40 REPEAT PROTEIN"/>
    <property type="match status" value="1"/>
</dbReference>
<feature type="repeat" description="WD" evidence="3">
    <location>
        <begin position="700"/>
        <end position="740"/>
    </location>
</feature>
<keyword evidence="1 3" id="KW-0853">WD repeat</keyword>
<reference evidence="6 7" key="1">
    <citation type="journal article" date="2015" name="Genome Announc.">
        <title>Draft Genome Sequence of Cyanobacterium Hassallia byssoidea Strain VB512170, Isolated from Monuments in India.</title>
        <authorList>
            <person name="Singh D."/>
            <person name="Chandrababunaidu M.M."/>
            <person name="Panda A."/>
            <person name="Sen D."/>
            <person name="Bhattacharyya S."/>
            <person name="Adhikary S.P."/>
            <person name="Tripathy S."/>
        </authorList>
    </citation>
    <scope>NUCLEOTIDE SEQUENCE [LARGE SCALE GENOMIC DNA]</scope>
    <source>
        <strain evidence="6 7">VB512170</strain>
    </source>
</reference>
<feature type="repeat" description="WD" evidence="3">
    <location>
        <begin position="574"/>
        <end position="615"/>
    </location>
</feature>
<evidence type="ECO:0000256" key="5">
    <source>
        <dbReference type="SAM" id="Phobius"/>
    </source>
</evidence>
<evidence type="ECO:0000256" key="4">
    <source>
        <dbReference type="SAM" id="Coils"/>
    </source>
</evidence>
<evidence type="ECO:0000313" key="7">
    <source>
        <dbReference type="Proteomes" id="UP000031549"/>
    </source>
</evidence>
<evidence type="ECO:0000256" key="1">
    <source>
        <dbReference type="ARBA" id="ARBA00022574"/>
    </source>
</evidence>
<keyword evidence="5" id="KW-0812">Transmembrane</keyword>
<feature type="repeat" description="WD" evidence="3">
    <location>
        <begin position="616"/>
        <end position="657"/>
    </location>
</feature>
<proteinExistence type="predicted"/>
<protein>
    <recommendedName>
        <fullName evidence="8">WD40 repeat-like protein</fullName>
    </recommendedName>
</protein>
<sequence length="755" mass="83553">MKPPHPKYEYQVGGSLPADAPTYVTRQADDDLYIGLKEAEFCYVLNSRQMGKSSLRVRTMERLQGEGIACAAIDITAIGTWDITPEQWYAGVIDSIVGSLYLYDRFDLDSWWESHGLLSPVQRFGKFIEDVLLVEISGQIVIFVDEIDSILSLSFSIDDFFALIRSCYNLRADNPEYKRITFTLFGVATPSDLIADKKRTPFNIGRAIALTGFQFAEAAPLAEGFVGKVSNPQAVLREILTWTGGQPFLTQKVCKLVRSDAINRVFSVESQIEELVRSRIIRNWESQDEPEHLRTIRDRLLQNQQRAGRLLGLYQQILQHGEVAGDDSSEQMELRLSGLVVKQQALRVSNRIYAAVFNQSWVDQAFAKLRPYAQALTAWFDSDCQDESRLLRGQTLRDAQTWTVGKSLSDRDYQFLAASQQLDRQEVQIALDAEIQAKQILAEAQQKAEIALEEERQANQRLAQAQQKTRRQTYIGAAILGVTLLGAVGVAALVEQARQRAFSISEVEQQGSYALEQFKSNEYESVQSLVMAMQAGQTLKKLVKEKPSIVDYPALSPILSIQEILAEIQETNTLEGHSSSVYSVAFSSDGKTVASGSDDNTIKIWDRSTGKVIRTLTGHSSTVYSVAFSSDGKTVASGSDDKTIKIWDSSTGKLIRTLTGHSSYVFSVAFSSDGKTIASGSDDKTIKIWDSSTGKLIRTLTGHSSYVFSVAFSSDGKIVSGSADKTIKIWDSSTGKLIRTLTGHSLPVSSVAFSS</sequence>
<name>A0A846H3W8_9CYAN</name>
<dbReference type="InterPro" id="IPR020472">
    <property type="entry name" value="WD40_PAC1"/>
</dbReference>
<dbReference type="EMBL" id="JTCM02000007">
    <property type="protein sequence ID" value="NEU72072.1"/>
    <property type="molecule type" value="Genomic_DNA"/>
</dbReference>
<dbReference type="Pfam" id="PF00400">
    <property type="entry name" value="WD40"/>
    <property type="match status" value="5"/>
</dbReference>
<dbReference type="InterPro" id="IPR015943">
    <property type="entry name" value="WD40/YVTN_repeat-like_dom_sf"/>
</dbReference>
<dbReference type="PROSITE" id="PS00678">
    <property type="entry name" value="WD_REPEATS_1"/>
    <property type="match status" value="3"/>
</dbReference>
<dbReference type="InterPro" id="IPR019775">
    <property type="entry name" value="WD40_repeat_CS"/>
</dbReference>
<dbReference type="SMART" id="SM00564">
    <property type="entry name" value="PQQ"/>
    <property type="match status" value="4"/>
</dbReference>
<dbReference type="Gene3D" id="2.130.10.10">
    <property type="entry name" value="YVTN repeat-like/Quinoprotein amine dehydrogenase"/>
    <property type="match status" value="2"/>
</dbReference>
<dbReference type="InterPro" id="IPR027417">
    <property type="entry name" value="P-loop_NTPase"/>
</dbReference>
<dbReference type="SUPFAM" id="SSF50978">
    <property type="entry name" value="WD40 repeat-like"/>
    <property type="match status" value="1"/>
</dbReference>
<gene>
    <name evidence="6" type="ORF">PI95_005665</name>
</gene>
<dbReference type="PROSITE" id="PS50082">
    <property type="entry name" value="WD_REPEATS_2"/>
    <property type="match status" value="4"/>
</dbReference>